<evidence type="ECO:0000313" key="3">
    <source>
        <dbReference type="Proteomes" id="UP000680158"/>
    </source>
</evidence>
<dbReference type="RefSeq" id="WP_212685709.1">
    <property type="nucleotide sequence ID" value="NZ_JAGSPM010000017.1"/>
</dbReference>
<keyword evidence="1" id="KW-1133">Transmembrane helix</keyword>
<dbReference type="EMBL" id="JAGSPM010000017">
    <property type="protein sequence ID" value="MBR7748436.1"/>
    <property type="molecule type" value="Genomic_DNA"/>
</dbReference>
<gene>
    <name evidence="2" type="ORF">KDM92_17780</name>
</gene>
<sequence>MIQFKLRSKARVWLAVLAGILVLIAVNVSIYQREQLLQHGRFVLLELAPVDPRSLMQGDYMALRFEVANQAFPNSTWRRANNHENLSAMASDGAIVVRLDQHQVGRFQRIAKPQEILAANEVLMRYRIRNDQVKFATNAFFFEEGQAQLYEKARYGGFRVSANGDMLLHSMHAADYTLLKKQADE</sequence>
<dbReference type="AlphaFoldDB" id="A0A941DI06"/>
<proteinExistence type="predicted"/>
<keyword evidence="1" id="KW-0812">Transmembrane</keyword>
<dbReference type="Proteomes" id="UP000680158">
    <property type="component" value="Unassembled WGS sequence"/>
</dbReference>
<dbReference type="InterPro" id="IPR025833">
    <property type="entry name" value="GDYXXLXY"/>
</dbReference>
<evidence type="ECO:0000313" key="2">
    <source>
        <dbReference type="EMBL" id="MBR7748436.1"/>
    </source>
</evidence>
<evidence type="ECO:0000256" key="1">
    <source>
        <dbReference type="SAM" id="Phobius"/>
    </source>
</evidence>
<organism evidence="2 3">
    <name type="scientific">Undibacterium baiyunense</name>
    <dbReference type="NCBI Taxonomy" id="2828731"/>
    <lineage>
        <taxon>Bacteria</taxon>
        <taxon>Pseudomonadati</taxon>
        <taxon>Pseudomonadota</taxon>
        <taxon>Betaproteobacteria</taxon>
        <taxon>Burkholderiales</taxon>
        <taxon>Oxalobacteraceae</taxon>
        <taxon>Undibacterium</taxon>
    </lineage>
</organism>
<keyword evidence="3" id="KW-1185">Reference proteome</keyword>
<name>A0A941DI06_9BURK</name>
<keyword evidence="1" id="KW-0472">Membrane</keyword>
<reference evidence="2 3" key="1">
    <citation type="submission" date="2021-04" db="EMBL/GenBank/DDBJ databases">
        <title>novel species isolated from subtropical streams in China.</title>
        <authorList>
            <person name="Lu H."/>
        </authorList>
    </citation>
    <scope>NUCLEOTIDE SEQUENCE [LARGE SCALE GENOMIC DNA]</scope>
    <source>
        <strain evidence="2 3">BYS107W</strain>
    </source>
</reference>
<comment type="caution">
    <text evidence="2">The sequence shown here is derived from an EMBL/GenBank/DDBJ whole genome shotgun (WGS) entry which is preliminary data.</text>
</comment>
<feature type="transmembrane region" description="Helical" evidence="1">
    <location>
        <begin position="12"/>
        <end position="31"/>
    </location>
</feature>
<dbReference type="Pfam" id="PF14345">
    <property type="entry name" value="GDYXXLXY"/>
    <property type="match status" value="1"/>
</dbReference>
<accession>A0A941DI06</accession>
<protein>
    <submittedName>
        <fullName evidence="2">GDYXXLXY domain-containing protein</fullName>
    </submittedName>
</protein>